<gene>
    <name evidence="4" type="ORF">GPA26_04480</name>
</gene>
<name>A0ABX1MNM1_9RHOO</name>
<dbReference type="PANTHER" id="PTHR30420">
    <property type="entry name" value="N-SUCCINYLARGININE DIHYDROLASE"/>
    <property type="match status" value="1"/>
</dbReference>
<dbReference type="InterPro" id="IPR007041">
    <property type="entry name" value="Arg_succinylTrfase_AstA/AruG"/>
</dbReference>
<protein>
    <submittedName>
        <fullName evidence="4">Arginine N-succinyltransferase</fullName>
    </submittedName>
</protein>
<dbReference type="Gene3D" id="3.40.630.30">
    <property type="match status" value="1"/>
</dbReference>
<evidence type="ECO:0000256" key="2">
    <source>
        <dbReference type="ARBA" id="ARBA00022679"/>
    </source>
</evidence>
<evidence type="ECO:0000313" key="5">
    <source>
        <dbReference type="Proteomes" id="UP000652074"/>
    </source>
</evidence>
<evidence type="ECO:0000256" key="1">
    <source>
        <dbReference type="ARBA" id="ARBA00022503"/>
    </source>
</evidence>
<proteinExistence type="predicted"/>
<keyword evidence="2" id="KW-0808">Transferase</keyword>
<dbReference type="SUPFAM" id="SSF55729">
    <property type="entry name" value="Acyl-CoA N-acyltransferases (Nat)"/>
    <property type="match status" value="1"/>
</dbReference>
<keyword evidence="5" id="KW-1185">Reference proteome</keyword>
<organism evidence="4 5">
    <name type="scientific">Aromatoleum petrolei</name>
    <dbReference type="NCBI Taxonomy" id="76116"/>
    <lineage>
        <taxon>Bacteria</taxon>
        <taxon>Pseudomonadati</taxon>
        <taxon>Pseudomonadota</taxon>
        <taxon>Betaproteobacteria</taxon>
        <taxon>Rhodocyclales</taxon>
        <taxon>Rhodocyclaceae</taxon>
        <taxon>Aromatoleum</taxon>
    </lineage>
</organism>
<dbReference type="EMBL" id="WTVR01000006">
    <property type="protein sequence ID" value="NMF87734.1"/>
    <property type="molecule type" value="Genomic_DNA"/>
</dbReference>
<dbReference type="NCBIfam" id="TIGR03243">
    <property type="entry name" value="arg_catab_AOST"/>
    <property type="match status" value="1"/>
</dbReference>
<evidence type="ECO:0000313" key="4">
    <source>
        <dbReference type="EMBL" id="NMF87734.1"/>
    </source>
</evidence>
<evidence type="ECO:0000256" key="3">
    <source>
        <dbReference type="ARBA" id="ARBA00023315"/>
    </source>
</evidence>
<dbReference type="Proteomes" id="UP000652074">
    <property type="component" value="Unassembled WGS sequence"/>
</dbReference>
<accession>A0ABX1MNM1</accession>
<dbReference type="Pfam" id="PF04958">
    <property type="entry name" value="AstA"/>
    <property type="match status" value="1"/>
</dbReference>
<keyword evidence="1" id="KW-0056">Arginine metabolism</keyword>
<sequence length="355" mass="38395">MSRPEAHSPSRAPSASAGRFIVRVARADDAAAFHALVIEADGALERHAESPDASRATLERVERSLAGEASDAERGYLLLLEDCASSEIVGCVQLVCSIGLDQPFYDYRLGRIVHSSSRLQSWRCHDVLYLCNDLTGCSELHSLYVRRDARGMGGAALLTKAAQLFIATRLTEFAPRTIIEMHGVRGADDTSPFWEAVGRHFFKVDQRGAERLVAQGRKAFIAELMPKHPVYLSLLPESAQATVGGIHPEVAALARLLERDGFHFENHVDIFDAGMVLEAHTHTLNGVANGREVVAEEIDPAQGAGSWWIAAGEGAGFRVSAADGVLIEERLRLSPDTLRRLGAESGSVVRVLGAA</sequence>
<dbReference type="PANTHER" id="PTHR30420:SF1">
    <property type="entry name" value="ARGININE N-SUCCINYLTRANSFERASE"/>
    <property type="match status" value="1"/>
</dbReference>
<comment type="caution">
    <text evidence="4">The sequence shown here is derived from an EMBL/GenBank/DDBJ whole genome shotgun (WGS) entry which is preliminary data.</text>
</comment>
<reference evidence="4 5" key="1">
    <citation type="submission" date="2019-12" db="EMBL/GenBank/DDBJ databases">
        <title>Comparative genomics gives insights into the taxonomy of the Azoarcus-Aromatoleum group and reveals separate origins of nif in the plant-associated Azoarcus and non-plant-associated Aromatoleum sub-groups.</title>
        <authorList>
            <person name="Lafos M."/>
            <person name="Maluk M."/>
            <person name="Batista M."/>
            <person name="Junghare M."/>
            <person name="Carmona M."/>
            <person name="Faoro H."/>
            <person name="Cruz L.M."/>
            <person name="Battistoni F."/>
            <person name="De Souza E."/>
            <person name="Pedrosa F."/>
            <person name="Chen W.-M."/>
            <person name="Poole P.S."/>
            <person name="Dixon R.A."/>
            <person name="James E.K."/>
        </authorList>
    </citation>
    <scope>NUCLEOTIDE SEQUENCE [LARGE SCALE GENOMIC DNA]</scope>
    <source>
        <strain evidence="4 5">ToN1</strain>
    </source>
</reference>
<keyword evidence="3" id="KW-0012">Acyltransferase</keyword>
<dbReference type="InterPro" id="IPR016181">
    <property type="entry name" value="Acyl_CoA_acyltransferase"/>
</dbReference>